<dbReference type="InterPro" id="IPR018247">
    <property type="entry name" value="EF_Hand_1_Ca_BS"/>
</dbReference>
<reference evidence="3" key="1">
    <citation type="submission" date="2022-10" db="EMBL/GenBank/DDBJ databases">
        <title>Novel sulphate-reducing endosymbionts in the free-living metamonad Anaeramoeba.</title>
        <authorList>
            <person name="Jerlstrom-Hultqvist J."/>
            <person name="Cepicka I."/>
            <person name="Gallot-Lavallee L."/>
            <person name="Salas-Leiva D."/>
            <person name="Curtis B.A."/>
            <person name="Zahonova K."/>
            <person name="Pipaliya S."/>
            <person name="Dacks J."/>
            <person name="Roger A.J."/>
        </authorList>
    </citation>
    <scope>NUCLEOTIDE SEQUENCE</scope>
    <source>
        <strain evidence="3">BMAN</strain>
    </source>
</reference>
<keyword evidence="1" id="KW-0106">Calcium</keyword>
<dbReference type="GO" id="GO:0005509">
    <property type="term" value="F:calcium ion binding"/>
    <property type="evidence" value="ECO:0007669"/>
    <property type="project" value="InterPro"/>
</dbReference>
<dbReference type="OrthoDB" id="191686at2759"/>
<dbReference type="SUPFAM" id="SSF47473">
    <property type="entry name" value="EF-hand"/>
    <property type="match status" value="1"/>
</dbReference>
<accession>A0A9Q0LSR0</accession>
<sequence>MGSNSTKKKSSYVSTTNYHQNENKTAQNDFDNIANGKFLSKSTFANKYLSLVSNNKENLFTNQILKVFSDSSQINKPQFSDGFAKFTQENRDEQIKLVFSIFDIDGDGYLTQNEFTRMIECFFEVNLEKMGKIANINDESKTFVQKFFKEVSPLLNDRISFNEYKQHSKKNQSLANNVKNLI</sequence>
<dbReference type="InterPro" id="IPR002048">
    <property type="entry name" value="EF_hand_dom"/>
</dbReference>
<organism evidence="3 4">
    <name type="scientific">Anaeramoeba ignava</name>
    <name type="common">Anaerobic marine amoeba</name>
    <dbReference type="NCBI Taxonomy" id="1746090"/>
    <lineage>
        <taxon>Eukaryota</taxon>
        <taxon>Metamonada</taxon>
        <taxon>Anaeramoebidae</taxon>
        <taxon>Anaeramoeba</taxon>
    </lineage>
</organism>
<dbReference type="EMBL" id="JAPDFW010000055">
    <property type="protein sequence ID" value="KAJ5078010.1"/>
    <property type="molecule type" value="Genomic_DNA"/>
</dbReference>
<comment type="caution">
    <text evidence="3">The sequence shown here is derived from an EMBL/GenBank/DDBJ whole genome shotgun (WGS) entry which is preliminary data.</text>
</comment>
<feature type="domain" description="EF-hand" evidence="2">
    <location>
        <begin position="90"/>
        <end position="125"/>
    </location>
</feature>
<dbReference type="PROSITE" id="PS50222">
    <property type="entry name" value="EF_HAND_2"/>
    <property type="match status" value="1"/>
</dbReference>
<evidence type="ECO:0000259" key="2">
    <source>
        <dbReference type="PROSITE" id="PS50222"/>
    </source>
</evidence>
<dbReference type="SMART" id="SM00054">
    <property type="entry name" value="EFh"/>
    <property type="match status" value="1"/>
</dbReference>
<dbReference type="Proteomes" id="UP001149090">
    <property type="component" value="Unassembled WGS sequence"/>
</dbReference>
<evidence type="ECO:0000313" key="4">
    <source>
        <dbReference type="Proteomes" id="UP001149090"/>
    </source>
</evidence>
<keyword evidence="4" id="KW-1185">Reference proteome</keyword>
<proteinExistence type="predicted"/>
<dbReference type="Gene3D" id="1.10.238.10">
    <property type="entry name" value="EF-hand"/>
    <property type="match status" value="1"/>
</dbReference>
<name>A0A9Q0LSR0_ANAIG</name>
<dbReference type="PROSITE" id="PS00018">
    <property type="entry name" value="EF_HAND_1"/>
    <property type="match status" value="1"/>
</dbReference>
<evidence type="ECO:0000256" key="1">
    <source>
        <dbReference type="ARBA" id="ARBA00022837"/>
    </source>
</evidence>
<evidence type="ECO:0000313" key="3">
    <source>
        <dbReference type="EMBL" id="KAJ5078010.1"/>
    </source>
</evidence>
<dbReference type="InterPro" id="IPR011992">
    <property type="entry name" value="EF-hand-dom_pair"/>
</dbReference>
<protein>
    <submittedName>
        <fullName evidence="3">Calcium binding protein</fullName>
    </submittedName>
</protein>
<dbReference type="Pfam" id="PF13499">
    <property type="entry name" value="EF-hand_7"/>
    <property type="match status" value="1"/>
</dbReference>
<dbReference type="AlphaFoldDB" id="A0A9Q0LSR0"/>
<gene>
    <name evidence="3" type="ORF">M0811_05267</name>
</gene>